<evidence type="ECO:0000313" key="4">
    <source>
        <dbReference type="Proteomes" id="UP000198901"/>
    </source>
</evidence>
<sequence>MKRSDFSVMSLFSNPSSVRSITKGLRSANRSWMMIAGLAVIGFSCKSNEDDVLGNWVRKADLTGPGRSQAAGFQIDNKGYLGTGLDSDNNRRKDFWSYDPVKDTWTLLAEYPGAARAAGSGFSAGGKGYIGLGSTSGNASSRLADFFEYDPATNKWTAIADFPGGARYSAVSFSTPTAGFVGTGYDGNYLNDMYSYSPTKKAWTLAANFRGPKRRYAISMVINNIAYVGCGENNGIKQTDWWSYDPTADKWTQELDFTSDQRGSIVRNNAVTFVVNGLGYLAFGDGNTHLWSFDPQTKLWTDVQDISSNTFKYIPTTPRTGAISFSLKDENGEEAGYVTTGTSGSIRFDDNWKFEPKKVRVKAD</sequence>
<keyword evidence="4" id="KW-1185">Reference proteome</keyword>
<gene>
    <name evidence="3" type="ORF">SAMN04488090_1321</name>
</gene>
<dbReference type="PANTHER" id="PTHR46344:SF27">
    <property type="entry name" value="KELCH REPEAT SUPERFAMILY PROTEIN"/>
    <property type="match status" value="1"/>
</dbReference>
<dbReference type="InterPro" id="IPR015915">
    <property type="entry name" value="Kelch-typ_b-propeller"/>
</dbReference>
<accession>A0A1G9L8Y4</accession>
<dbReference type="SUPFAM" id="SSF117281">
    <property type="entry name" value="Kelch motif"/>
    <property type="match status" value="1"/>
</dbReference>
<reference evidence="3 4" key="1">
    <citation type="submission" date="2016-10" db="EMBL/GenBank/DDBJ databases">
        <authorList>
            <person name="de Groot N.N."/>
        </authorList>
    </citation>
    <scope>NUCLEOTIDE SEQUENCE [LARGE SCALE GENOMIC DNA]</scope>
    <source>
        <strain evidence="3 4">DSM 21668</strain>
    </source>
</reference>
<protein>
    <recommendedName>
        <fullName evidence="5">Galactose oxidase, central domain</fullName>
    </recommendedName>
</protein>
<name>A0A1G9L8Y4_9BACT</name>
<evidence type="ECO:0000256" key="2">
    <source>
        <dbReference type="ARBA" id="ARBA00022737"/>
    </source>
</evidence>
<dbReference type="PANTHER" id="PTHR46344">
    <property type="entry name" value="OS02G0202900 PROTEIN"/>
    <property type="match status" value="1"/>
</dbReference>
<evidence type="ECO:0000256" key="1">
    <source>
        <dbReference type="ARBA" id="ARBA00022441"/>
    </source>
</evidence>
<dbReference type="EMBL" id="FNGS01000002">
    <property type="protein sequence ID" value="SDL58430.1"/>
    <property type="molecule type" value="Genomic_DNA"/>
</dbReference>
<dbReference type="STRING" id="563176.SAMN04488090_1321"/>
<evidence type="ECO:0000313" key="3">
    <source>
        <dbReference type="EMBL" id="SDL58430.1"/>
    </source>
</evidence>
<proteinExistence type="predicted"/>
<dbReference type="AlphaFoldDB" id="A0A1G9L8Y4"/>
<dbReference type="Proteomes" id="UP000198901">
    <property type="component" value="Unassembled WGS sequence"/>
</dbReference>
<keyword evidence="1" id="KW-0880">Kelch repeat</keyword>
<keyword evidence="2" id="KW-0677">Repeat</keyword>
<dbReference type="Gene3D" id="2.120.10.80">
    <property type="entry name" value="Kelch-type beta propeller"/>
    <property type="match status" value="1"/>
</dbReference>
<organism evidence="3 4">
    <name type="scientific">Siphonobacter aquaeclarae</name>
    <dbReference type="NCBI Taxonomy" id="563176"/>
    <lineage>
        <taxon>Bacteria</taxon>
        <taxon>Pseudomonadati</taxon>
        <taxon>Bacteroidota</taxon>
        <taxon>Cytophagia</taxon>
        <taxon>Cytophagales</taxon>
        <taxon>Cytophagaceae</taxon>
        <taxon>Siphonobacter</taxon>
    </lineage>
</organism>
<evidence type="ECO:0008006" key="5">
    <source>
        <dbReference type="Google" id="ProtNLM"/>
    </source>
</evidence>